<dbReference type="InterPro" id="IPR005624">
    <property type="entry name" value="PduO/GlcC-like"/>
</dbReference>
<organism evidence="1 2">
    <name type="scientific">Govanella unica</name>
    <dbReference type="NCBI Taxonomy" id="2975056"/>
    <lineage>
        <taxon>Bacteria</taxon>
        <taxon>Pseudomonadati</taxon>
        <taxon>Pseudomonadota</taxon>
        <taxon>Alphaproteobacteria</taxon>
        <taxon>Emcibacterales</taxon>
        <taxon>Govanellaceae</taxon>
        <taxon>Govanella</taxon>
    </lineage>
</organism>
<dbReference type="PANTHER" id="PTHR34309:SF1">
    <property type="entry name" value="PROTEIN GLCG"/>
    <property type="match status" value="1"/>
</dbReference>
<keyword evidence="2" id="KW-1185">Reference proteome</keyword>
<dbReference type="InterPro" id="IPR038084">
    <property type="entry name" value="PduO/GlcC-like_sf"/>
</dbReference>
<accession>A0A9X3TYT8</accession>
<dbReference type="Pfam" id="PF03928">
    <property type="entry name" value="HbpS-like"/>
    <property type="match status" value="1"/>
</dbReference>
<evidence type="ECO:0000313" key="1">
    <source>
        <dbReference type="EMBL" id="MDA5193897.1"/>
    </source>
</evidence>
<dbReference type="RefSeq" id="WP_274943604.1">
    <property type="nucleotide sequence ID" value="NZ_JANWOI010000003.1"/>
</dbReference>
<protein>
    <submittedName>
        <fullName evidence="1">Heme-binding protein</fullName>
    </submittedName>
</protein>
<comment type="caution">
    <text evidence="1">The sequence shown here is derived from an EMBL/GenBank/DDBJ whole genome shotgun (WGS) entry which is preliminary data.</text>
</comment>
<evidence type="ECO:0000313" key="2">
    <source>
        <dbReference type="Proteomes" id="UP001141619"/>
    </source>
</evidence>
<gene>
    <name evidence="1" type="ORF">NYP16_08035</name>
</gene>
<dbReference type="Gene3D" id="3.30.450.150">
    <property type="entry name" value="Haem-degrading domain"/>
    <property type="match status" value="1"/>
</dbReference>
<dbReference type="PANTHER" id="PTHR34309">
    <property type="entry name" value="SLR1406 PROTEIN"/>
    <property type="match status" value="1"/>
</dbReference>
<dbReference type="AlphaFoldDB" id="A0A9X3TYT8"/>
<dbReference type="SUPFAM" id="SSF143744">
    <property type="entry name" value="GlcG-like"/>
    <property type="match status" value="1"/>
</dbReference>
<sequence>MLTQKYVLTLDAAKKVAAAAEAEALRNNWRVAIAIVDDGGHLLHMLRLDGTQSASASFCINKAKGAIGFKRPTKNFQDAYENGKTVLATIPGLVALEGGLPLLYKGDIVGAIGVSGVQSFEDGIIAKAGADLLATLD</sequence>
<reference evidence="1" key="2">
    <citation type="journal article" date="2023" name="Syst. Appl. Microbiol.">
        <title>Govania unica gen. nov., sp. nov., a rare biosphere bacterium that represents a novel family in the class Alphaproteobacteria.</title>
        <authorList>
            <person name="Vandamme P."/>
            <person name="Peeters C."/>
            <person name="Hettiarachchi A."/>
            <person name="Cnockaert M."/>
            <person name="Carlier A."/>
        </authorList>
    </citation>
    <scope>NUCLEOTIDE SEQUENCE</scope>
    <source>
        <strain evidence="1">LMG 31809</strain>
    </source>
</reference>
<reference evidence="1" key="1">
    <citation type="submission" date="2022-08" db="EMBL/GenBank/DDBJ databases">
        <authorList>
            <person name="Vandamme P."/>
            <person name="Hettiarachchi A."/>
            <person name="Peeters C."/>
            <person name="Cnockaert M."/>
            <person name="Carlier A."/>
        </authorList>
    </citation>
    <scope>NUCLEOTIDE SEQUENCE</scope>
    <source>
        <strain evidence="1">LMG 31809</strain>
    </source>
</reference>
<dbReference type="Proteomes" id="UP001141619">
    <property type="component" value="Unassembled WGS sequence"/>
</dbReference>
<dbReference type="InterPro" id="IPR052517">
    <property type="entry name" value="GlcG_carb_metab_protein"/>
</dbReference>
<dbReference type="EMBL" id="JANWOI010000003">
    <property type="protein sequence ID" value="MDA5193897.1"/>
    <property type="molecule type" value="Genomic_DNA"/>
</dbReference>
<proteinExistence type="predicted"/>
<name>A0A9X3TYT8_9PROT</name>